<dbReference type="SFLD" id="SFLDG01129">
    <property type="entry name" value="C1.5:_HAD__Beta-PGM__Phosphata"/>
    <property type="match status" value="1"/>
</dbReference>
<protein>
    <submittedName>
        <fullName evidence="1">HAD family hydrolase</fullName>
        <ecNumber evidence="1">3.-.-.-</ecNumber>
    </submittedName>
</protein>
<dbReference type="InterPro" id="IPR050155">
    <property type="entry name" value="HAD-like_hydrolase_sf"/>
</dbReference>
<dbReference type="PANTHER" id="PTHR43434">
    <property type="entry name" value="PHOSPHOGLYCOLATE PHOSPHATASE"/>
    <property type="match status" value="1"/>
</dbReference>
<organism evidence="1 2">
    <name type="scientific">Streptomyces cinereospinus</name>
    <dbReference type="NCBI Taxonomy" id="285561"/>
    <lineage>
        <taxon>Bacteria</taxon>
        <taxon>Bacillati</taxon>
        <taxon>Actinomycetota</taxon>
        <taxon>Actinomycetes</taxon>
        <taxon>Kitasatosporales</taxon>
        <taxon>Streptomycetaceae</taxon>
        <taxon>Streptomyces</taxon>
    </lineage>
</organism>
<dbReference type="SFLD" id="SFLDS00003">
    <property type="entry name" value="Haloacid_Dehalogenase"/>
    <property type="match status" value="1"/>
</dbReference>
<dbReference type="EC" id="3.-.-.-" evidence="1"/>
<dbReference type="EMBL" id="JBHMCY010000036">
    <property type="protein sequence ID" value="MFB9464894.1"/>
    <property type="molecule type" value="Genomic_DNA"/>
</dbReference>
<dbReference type="Proteomes" id="UP001589709">
    <property type="component" value="Unassembled WGS sequence"/>
</dbReference>
<dbReference type="Gene3D" id="3.40.50.1000">
    <property type="entry name" value="HAD superfamily/HAD-like"/>
    <property type="match status" value="1"/>
</dbReference>
<keyword evidence="1" id="KW-0378">Hydrolase</keyword>
<evidence type="ECO:0000313" key="2">
    <source>
        <dbReference type="Proteomes" id="UP001589709"/>
    </source>
</evidence>
<dbReference type="SUPFAM" id="SSF56784">
    <property type="entry name" value="HAD-like"/>
    <property type="match status" value="1"/>
</dbReference>
<gene>
    <name evidence="1" type="ORF">ACFF45_19810</name>
</gene>
<dbReference type="InterPro" id="IPR036412">
    <property type="entry name" value="HAD-like_sf"/>
</dbReference>
<dbReference type="CDD" id="cd01427">
    <property type="entry name" value="HAD_like"/>
    <property type="match status" value="1"/>
</dbReference>
<accession>A0ABV5N3L9</accession>
<dbReference type="Pfam" id="PF00702">
    <property type="entry name" value="Hydrolase"/>
    <property type="match status" value="1"/>
</dbReference>
<dbReference type="InterPro" id="IPR023214">
    <property type="entry name" value="HAD_sf"/>
</dbReference>
<reference evidence="1 2" key="1">
    <citation type="submission" date="2024-09" db="EMBL/GenBank/DDBJ databases">
        <authorList>
            <person name="Sun Q."/>
            <person name="Mori K."/>
        </authorList>
    </citation>
    <scope>NUCLEOTIDE SEQUENCE [LARGE SCALE GENOMIC DNA]</scope>
    <source>
        <strain evidence="1 2">JCM 6917</strain>
    </source>
</reference>
<proteinExistence type="predicted"/>
<keyword evidence="2" id="KW-1185">Reference proteome</keyword>
<name>A0ABV5N3L9_9ACTN</name>
<comment type="caution">
    <text evidence="1">The sequence shown here is derived from an EMBL/GenBank/DDBJ whole genome shotgun (WGS) entry which is preliminary data.</text>
</comment>
<evidence type="ECO:0000313" key="1">
    <source>
        <dbReference type="EMBL" id="MFB9464894.1"/>
    </source>
</evidence>
<dbReference type="RefSeq" id="WP_381347732.1">
    <property type="nucleotide sequence ID" value="NZ_JBHMCY010000036.1"/>
</dbReference>
<dbReference type="GO" id="GO:0016787">
    <property type="term" value="F:hydrolase activity"/>
    <property type="evidence" value="ECO:0007669"/>
    <property type="project" value="UniProtKB-KW"/>
</dbReference>
<dbReference type="PANTHER" id="PTHR43434:SF1">
    <property type="entry name" value="PHOSPHOGLYCOLATE PHOSPHATASE"/>
    <property type="match status" value="1"/>
</dbReference>
<sequence length="249" mass="26914">MTSDATQTGPVTAETGDETEELRQLITRARVVLWDFDGPICRLFARHSAEGVARDLVRWLGERGLGGLLSEEERRADDPQDVLRAVDRRHPGSDLVAELEERLTQEELTAAASAMPTAHADPLIHTWRAVGCRLAVTTNNSPRTVLAYLAGRGLLPCFTPHVYGRTRDLARLKPDPHCLRQALTAIGAAPAAALMIGDTVSDLAAASRAGVGFLGYARNPAKEEALRRAGARFVVQSLQDVRAVLAPGR</sequence>